<sequence length="763" mass="85885">MEARPSSRVPQFTGDNFDDWKSLMVNCLREEGCLEVAETPVADLMVAVGVNARGDSAQTRRGKEERIQALEAKENRCRRLLGEVLLHYLELLKEKEDACSMWKAVLERIDEYESCCARPRRRTPRSPTRPRCPVQTWAPVQDDSHTIEEAVADIACPDSPRHDAKKVIGSTARSSPWTECPILGSVTTKPCSSHTPEQGTVETVVTSSITTTYLPPLVIHDHSSSEGGSHTSTTNDEVVSTTPSIPDAAVNADSKIKFDMIVDDAAESSAISVLDISSIFEVPDPGKYRLADETVLVDVSENIQLLPEEPSILSKWKNVEELLKAFLPLHMKTHVENDCLSILALSRCANKVVQRSVVFKSESVVEVFVHGKLLKGDHPFYNSVLKEGLLPSVEVMTSRVLCDRIASIVRLLRDFQTCQGASEEKCERFWAKTAGAFVEDGYVEFRYKRTLRSYGCEYLVTTKKLRCKQCKDLQTMLRKKLKRAVRVDENVTPHKCKANVYLNSGEKKRRAERQQKAIRNQKRVNDRLRIQIHEKLEVEGVDLDLGHLVYQKETGSMIGYCNLNEAEREINEMEHALRDELQPVDNTPPIAKTMLAFMVKGVFSSTKEVVASFGVHDLSKEVLFDKHWEVVEALEFSGVQGIDITITSFKGFLKDVLPELEPDPQQGPIKYVMARVTNQDHLEQYFSQQRGRCGGSSSPNLYEFVRNDKTIHQLKHVSGDRKRGNALATIQENIECDNTPMPKRRPTKTARSLFLIDNVSSSP</sequence>
<evidence type="ECO:0000313" key="2">
    <source>
        <dbReference type="EMBL" id="KAJ1519033.1"/>
    </source>
</evidence>
<reference evidence="2" key="1">
    <citation type="submission" date="2022-12" db="EMBL/GenBank/DDBJ databases">
        <title>Chromosome-level genome assembly of the bean flower thrips Megalurothrips usitatus.</title>
        <authorList>
            <person name="Ma L."/>
            <person name="Liu Q."/>
            <person name="Li H."/>
            <person name="Cai W."/>
        </authorList>
    </citation>
    <scope>NUCLEOTIDE SEQUENCE</scope>
    <source>
        <strain evidence="2">Cailab_2022a</strain>
    </source>
</reference>
<dbReference type="Proteomes" id="UP001075354">
    <property type="component" value="Unassembled WGS sequence"/>
</dbReference>
<organism evidence="2 3">
    <name type="scientific">Megalurothrips usitatus</name>
    <name type="common">bean blossom thrips</name>
    <dbReference type="NCBI Taxonomy" id="439358"/>
    <lineage>
        <taxon>Eukaryota</taxon>
        <taxon>Metazoa</taxon>
        <taxon>Ecdysozoa</taxon>
        <taxon>Arthropoda</taxon>
        <taxon>Hexapoda</taxon>
        <taxon>Insecta</taxon>
        <taxon>Pterygota</taxon>
        <taxon>Neoptera</taxon>
        <taxon>Paraneoptera</taxon>
        <taxon>Thysanoptera</taxon>
        <taxon>Terebrantia</taxon>
        <taxon>Thripoidea</taxon>
        <taxon>Thripidae</taxon>
        <taxon>Megalurothrips</taxon>
    </lineage>
</organism>
<name>A0AAV7X2N3_9NEOP</name>
<feature type="compositionally biased region" description="Low complexity" evidence="1">
    <location>
        <begin position="225"/>
        <end position="234"/>
    </location>
</feature>
<comment type="caution">
    <text evidence="2">The sequence shown here is derived from an EMBL/GenBank/DDBJ whole genome shotgun (WGS) entry which is preliminary data.</text>
</comment>
<dbReference type="AlphaFoldDB" id="A0AAV7X2N3"/>
<keyword evidence="3" id="KW-1185">Reference proteome</keyword>
<accession>A0AAV7X2N3</accession>
<dbReference type="EMBL" id="JAPTSV010000788">
    <property type="protein sequence ID" value="KAJ1519033.1"/>
    <property type="molecule type" value="Genomic_DNA"/>
</dbReference>
<evidence type="ECO:0000313" key="3">
    <source>
        <dbReference type="Proteomes" id="UP001075354"/>
    </source>
</evidence>
<evidence type="ECO:0000256" key="1">
    <source>
        <dbReference type="SAM" id="MobiDB-lite"/>
    </source>
</evidence>
<feature type="region of interest" description="Disordered" evidence="1">
    <location>
        <begin position="220"/>
        <end position="245"/>
    </location>
</feature>
<proteinExistence type="predicted"/>
<gene>
    <name evidence="2" type="ORF">ONE63_011361</name>
</gene>
<feature type="compositionally biased region" description="Polar residues" evidence="1">
    <location>
        <begin position="235"/>
        <end position="244"/>
    </location>
</feature>
<protein>
    <submittedName>
        <fullName evidence="2">Uncharacterized protein</fullName>
    </submittedName>
</protein>